<feature type="compositionally biased region" description="Basic and acidic residues" evidence="2">
    <location>
        <begin position="719"/>
        <end position="732"/>
    </location>
</feature>
<evidence type="ECO:0000256" key="1">
    <source>
        <dbReference type="ARBA" id="ARBA00005558"/>
    </source>
</evidence>
<feature type="domain" description="Gp5/Type VI secretion system Vgr C-terminal trimerisation" evidence="6">
    <location>
        <begin position="481"/>
        <end position="584"/>
    </location>
</feature>
<organism evidence="7 8">
    <name type="scientific">Vibrio furnissii</name>
    <dbReference type="NCBI Taxonomy" id="29494"/>
    <lineage>
        <taxon>Bacteria</taxon>
        <taxon>Pseudomonadati</taxon>
        <taxon>Pseudomonadota</taxon>
        <taxon>Gammaproteobacteria</taxon>
        <taxon>Vibrionales</taxon>
        <taxon>Vibrionaceae</taxon>
        <taxon>Vibrio</taxon>
    </lineage>
</organism>
<dbReference type="InterPro" id="IPR054030">
    <property type="entry name" value="Gp5_Vgr_C"/>
</dbReference>
<dbReference type="InterPro" id="IPR049073">
    <property type="entry name" value="T6SS_VgrG3-like_C"/>
</dbReference>
<evidence type="ECO:0000259" key="5">
    <source>
        <dbReference type="Pfam" id="PF21277"/>
    </source>
</evidence>
<dbReference type="SUPFAM" id="SSF69349">
    <property type="entry name" value="Phage fibre proteins"/>
    <property type="match status" value="1"/>
</dbReference>
<feature type="domain" description="Peptidoglycan binding-like" evidence="3">
    <location>
        <begin position="754"/>
        <end position="795"/>
    </location>
</feature>
<evidence type="ECO:0000259" key="4">
    <source>
        <dbReference type="Pfam" id="PF04717"/>
    </source>
</evidence>
<evidence type="ECO:0000259" key="6">
    <source>
        <dbReference type="Pfam" id="PF22178"/>
    </source>
</evidence>
<comment type="similarity">
    <text evidence="1">Belongs to the VgrG protein family.</text>
</comment>
<dbReference type="Gene3D" id="2.30.110.50">
    <property type="match status" value="1"/>
</dbReference>
<comment type="caution">
    <text evidence="7">The sequence shown here is derived from an EMBL/GenBank/DDBJ whole genome shotgun (WGS) entry which is preliminary data.</text>
</comment>
<evidence type="ECO:0000256" key="2">
    <source>
        <dbReference type="SAM" id="MobiDB-lite"/>
    </source>
</evidence>
<dbReference type="Pfam" id="PF22178">
    <property type="entry name" value="Gp5_trimer_C"/>
    <property type="match status" value="1"/>
</dbReference>
<dbReference type="InParanoid" id="A0A0Q2RUW5"/>
<keyword evidence="8" id="KW-1185">Reference proteome</keyword>
<dbReference type="Gene3D" id="2.40.50.230">
    <property type="entry name" value="Gp5 N-terminal domain"/>
    <property type="match status" value="1"/>
</dbReference>
<dbReference type="InterPro" id="IPR006531">
    <property type="entry name" value="Gp5/Vgr_OB"/>
</dbReference>
<dbReference type="InterPro" id="IPR036365">
    <property type="entry name" value="PGBD-like_sf"/>
</dbReference>
<dbReference type="Gene3D" id="4.10.220.110">
    <property type="match status" value="1"/>
</dbReference>
<gene>
    <name evidence="7" type="ORF">AMR76_00825</name>
</gene>
<sequence>MATLKYQLHVEGLEDDTLVVCEFEGQETLSSERMNGQLLNEQPCHGFRYELELASRLANLTPEMVVDKVAELTLYRDDVLVQRVNGIVRCFTQGDTGHHHTFYSLTLVPALERLSLRHNSRIFQLKTVPEILSILLQEMGINDYAFALTRDCAQREFCVQYRETDLDFLHRLAAEEGLVYSFIHEEGKHTLIFSDATDSLPKLGEPIPYNTLAGGMIESPYISALSVHIQSEVSQTALQDYSFKKPTYSFAQQAVGTEMDYQQPDYEHFDAPGRYKDDVSGKAFSQIRLDYLRRNAHTATGKSNQPLLRPGVKFDLQEHLDDTLNRDWLVVSVTCQGTQPQALEEAGGNGATTYANQFSLIPAHRTWRATPQAKPQIDGPMTATVVGPEGEEIFCDEHGRVKLHFPWDRYSNGDEHSSCWVRVSQGWAGSQYGMIAIPRIGHEVIVSFLNGDPDQPIVTGRTYHATNTAPYALPDNKTKTVLRTETHQGQGYNELSFEDQAGSEQIYLHAQKDFDGLIENDHTSVIQHDKHLTVENDRFTLIKNNQHLTLGGESRTKIVADRSVEIAGASQNKVAKLIAVQAGREISLKGGTKIVVEAGAEVTLKAGGSFVKVDAGGVHLSGSAINLNAGGSAGSGSGYGGKSALLAKNLVSLESPAELQQATIQSTQVAGEANVVTVSELVAPVLGEGAQQQSASSQAASGSEVNSTQAEPQAENDVESTKEPRLKSDVLKPSETLNQLADREVASYKTGSKGQEVELIQKALIKLGFDLGTYGADGSFGSTTERQVKMFQQSYTPSHSTHPDYKVGKVDGIVGQGTLLGLDEALVDGWQYEEEYLPWTLGKTSEKYESAGRGPGVISTGRGDYGGTSYGAYQMSSNMGIVQKFIQFSKFKERFYGLTPATNEFNDTWKDIASNYSQEFTEEQHLFIKRTHYDVQVKYLKNKGFILSHNRAAVHDLIWSTSVQFGPRTNLIIRALDGEDVSKVSDVDLIIKVQDYKESNTEKLFRSSPSWWNDLRKRAKSEKQSLLELEENGLEVEIK</sequence>
<feature type="region of interest" description="Disordered" evidence="2">
    <location>
        <begin position="692"/>
        <end position="735"/>
    </location>
</feature>
<dbReference type="InterPro" id="IPR050708">
    <property type="entry name" value="T6SS_VgrG/RHS"/>
</dbReference>
<dbReference type="Gene3D" id="1.10.101.10">
    <property type="entry name" value="PGBD-like superfamily/PGBD"/>
    <property type="match status" value="1"/>
</dbReference>
<dbReference type="RefSeq" id="WP_055464975.1">
    <property type="nucleotide sequence ID" value="NZ_LKHS01000001.1"/>
</dbReference>
<dbReference type="InterPro" id="IPR017847">
    <property type="entry name" value="T6SS_RhsGE_Vgr_subset"/>
</dbReference>
<protein>
    <submittedName>
        <fullName evidence="7">Type VI secretion protein VgrG</fullName>
    </submittedName>
</protein>
<dbReference type="Pfam" id="PF05954">
    <property type="entry name" value="Phage_GPD"/>
    <property type="match status" value="1"/>
</dbReference>
<feature type="compositionally biased region" description="Low complexity" evidence="2">
    <location>
        <begin position="692"/>
        <end position="701"/>
    </location>
</feature>
<dbReference type="PANTHER" id="PTHR32305:SF11">
    <property type="entry name" value="TYPE VI SECRETION SYSTEM SPIKE PROTEIN VGRG3"/>
    <property type="match status" value="1"/>
</dbReference>
<feature type="domain" description="Type VI secretion system spike protein VgrG3-like C-terminal" evidence="5">
    <location>
        <begin position="841"/>
        <end position="1023"/>
    </location>
</feature>
<evidence type="ECO:0000313" key="7">
    <source>
        <dbReference type="EMBL" id="KQH87870.1"/>
    </source>
</evidence>
<feature type="domain" description="Gp5/Type VI secretion system Vgr protein OB-fold" evidence="4">
    <location>
        <begin position="397"/>
        <end position="463"/>
    </location>
</feature>
<dbReference type="Proteomes" id="UP000051221">
    <property type="component" value="Unassembled WGS sequence"/>
</dbReference>
<evidence type="ECO:0000259" key="3">
    <source>
        <dbReference type="Pfam" id="PF01471"/>
    </source>
</evidence>
<dbReference type="InterPro" id="IPR037026">
    <property type="entry name" value="Vgr_OB-fold_dom_sf"/>
</dbReference>
<dbReference type="InterPro" id="IPR006533">
    <property type="entry name" value="T6SS_Vgr_RhsGE"/>
</dbReference>
<evidence type="ECO:0000313" key="8">
    <source>
        <dbReference type="Proteomes" id="UP000051221"/>
    </source>
</evidence>
<dbReference type="SUPFAM" id="SSF47090">
    <property type="entry name" value="PGBD-like"/>
    <property type="match status" value="1"/>
</dbReference>
<reference evidence="7 8" key="1">
    <citation type="submission" date="2015-08" db="EMBL/GenBank/DDBJ databases">
        <title>Antibacterial properties of a collection of Vibrionaceae strains.</title>
        <authorList>
            <person name="Giubergia S."/>
        </authorList>
    </citation>
    <scope>NUCLEOTIDE SEQUENCE [LARGE SCALE GENOMIC DNA]</scope>
    <source>
        <strain evidence="7 8">S0821</strain>
    </source>
</reference>
<dbReference type="Pfam" id="PF21277">
    <property type="entry name" value="T6SS_VgrG3-like_C"/>
    <property type="match status" value="1"/>
</dbReference>
<dbReference type="AlphaFoldDB" id="A0A0Q2RUW5"/>
<dbReference type="InterPro" id="IPR002477">
    <property type="entry name" value="Peptidoglycan-bd-like"/>
</dbReference>
<dbReference type="SUPFAM" id="SSF69255">
    <property type="entry name" value="gp5 N-terminal domain-like"/>
    <property type="match status" value="1"/>
</dbReference>
<proteinExistence type="inferred from homology"/>
<dbReference type="EMBL" id="LKHS01000001">
    <property type="protein sequence ID" value="KQH87870.1"/>
    <property type="molecule type" value="Genomic_DNA"/>
</dbReference>
<dbReference type="Pfam" id="PF04717">
    <property type="entry name" value="Phage_base_V"/>
    <property type="match status" value="1"/>
</dbReference>
<accession>A0A0Q2RUW5</accession>
<dbReference type="NCBIfam" id="TIGR01646">
    <property type="entry name" value="vgr_GE"/>
    <property type="match status" value="1"/>
</dbReference>
<dbReference type="SUPFAM" id="SSF69279">
    <property type="entry name" value="Phage tail proteins"/>
    <property type="match status" value="2"/>
</dbReference>
<dbReference type="Pfam" id="PF01471">
    <property type="entry name" value="PG_binding_1"/>
    <property type="match status" value="1"/>
</dbReference>
<dbReference type="InterPro" id="IPR036366">
    <property type="entry name" value="PGBDSf"/>
</dbReference>
<dbReference type="Gene3D" id="3.55.50.10">
    <property type="entry name" value="Baseplate protein-like domains"/>
    <property type="match status" value="1"/>
</dbReference>
<name>A0A0Q2RUW5_VIBFU</name>
<dbReference type="NCBIfam" id="TIGR03361">
    <property type="entry name" value="VI_Rhs_Vgr"/>
    <property type="match status" value="1"/>
</dbReference>
<dbReference type="PANTHER" id="PTHR32305">
    <property type="match status" value="1"/>
</dbReference>